<dbReference type="Proteomes" id="UP000007032">
    <property type="component" value="Chromosome"/>
</dbReference>
<sequence length="38" mass="4720">MLRDCPKVYEVFKVLWVQFYRKNINKNLLEQEKNCLES</sequence>
<evidence type="ECO:0000313" key="2">
    <source>
        <dbReference type="Proteomes" id="UP000007032"/>
    </source>
</evidence>
<dbReference type="HOGENOM" id="CLU_3328646_0_0_7"/>
<dbReference type="AlphaFoldDB" id="C5ZXQ0"/>
<proteinExistence type="predicted"/>
<reference evidence="1 2" key="1">
    <citation type="journal article" date="2009" name="J. Bacteriol.">
        <title>Genome sequence of the emerging pathogen Helicobacter canadensis.</title>
        <authorList>
            <person name="Loman N.J."/>
            <person name="Snyder L.A."/>
            <person name="Linton J.D."/>
            <person name="Langdon R."/>
            <person name="Lawson A.J."/>
            <person name="Weinstock G.M."/>
            <person name="Wren B.W."/>
            <person name="Pallen M.J."/>
        </authorList>
    </citation>
    <scope>NUCLEOTIDE SEQUENCE [LARGE SCALE GENOMIC DNA]</scope>
    <source>
        <strain evidence="1 2">MIT 98-5491</strain>
    </source>
</reference>
<dbReference type="EMBL" id="CM000776">
    <property type="protein sequence ID" value="EES89918.1"/>
    <property type="molecule type" value="Genomic_DNA"/>
</dbReference>
<protein>
    <submittedName>
        <fullName evidence="1">Uncharacterized protein</fullName>
    </submittedName>
</protein>
<accession>C5ZXQ0</accession>
<keyword evidence="2" id="KW-1185">Reference proteome</keyword>
<evidence type="ECO:0000313" key="1">
    <source>
        <dbReference type="EMBL" id="EES89918.1"/>
    </source>
</evidence>
<gene>
    <name evidence="1" type="ORF">HCAN_1208</name>
</gene>
<organism evidence="1 2">
    <name type="scientific">Helicobacter canadensis MIT 98-5491</name>
    <dbReference type="NCBI Taxonomy" id="537970"/>
    <lineage>
        <taxon>Bacteria</taxon>
        <taxon>Pseudomonadati</taxon>
        <taxon>Campylobacterota</taxon>
        <taxon>Epsilonproteobacteria</taxon>
        <taxon>Campylobacterales</taxon>
        <taxon>Helicobacteraceae</taxon>
        <taxon>Helicobacter</taxon>
    </lineage>
</organism>
<dbReference type="STRING" id="537970.HCAN_1208"/>
<name>C5ZXQ0_9HELI</name>